<dbReference type="Pfam" id="PF02938">
    <property type="entry name" value="GAD"/>
    <property type="match status" value="1"/>
</dbReference>
<dbReference type="GO" id="GO:0005737">
    <property type="term" value="C:cytoplasm"/>
    <property type="evidence" value="ECO:0007669"/>
    <property type="project" value="InterPro"/>
</dbReference>
<reference evidence="10" key="4">
    <citation type="submission" date="2020-09" db="EMBL/GenBank/DDBJ databases">
        <authorList>
            <person name="Sun Q."/>
            <person name="Ohkuma M."/>
        </authorList>
    </citation>
    <scope>NUCLEOTIDE SEQUENCE</scope>
    <source>
        <strain evidence="10">JCM 31740</strain>
    </source>
</reference>
<dbReference type="GO" id="GO:0006412">
    <property type="term" value="P:translation"/>
    <property type="evidence" value="ECO:0007669"/>
    <property type="project" value="UniProtKB-UniRule"/>
</dbReference>
<dbReference type="EMBL" id="BMQS01000007">
    <property type="protein sequence ID" value="GGT93296.1"/>
    <property type="molecule type" value="Genomic_DNA"/>
</dbReference>
<keyword evidence="9" id="KW-0808">Transferase</keyword>
<keyword evidence="1 6" id="KW-0436">Ligase</keyword>
<dbReference type="InterPro" id="IPR004115">
    <property type="entry name" value="GAD-like_sf"/>
</dbReference>
<evidence type="ECO:0000313" key="11">
    <source>
        <dbReference type="Proteomes" id="UP000276741"/>
    </source>
</evidence>
<dbReference type="Pfam" id="PF02934">
    <property type="entry name" value="GatB_N"/>
    <property type="match status" value="1"/>
</dbReference>
<dbReference type="NCBIfam" id="NF003107">
    <property type="entry name" value="PRK04028.1"/>
    <property type="match status" value="1"/>
</dbReference>
<dbReference type="InterPro" id="IPR003789">
    <property type="entry name" value="Asn/Gln_tRNA_amidoTrase-B-like"/>
</dbReference>
<accession>A0A348B365</accession>
<keyword evidence="11" id="KW-1185">Reference proteome</keyword>
<dbReference type="SMART" id="SM00845">
    <property type="entry name" value="GatB_Yqey"/>
    <property type="match status" value="1"/>
</dbReference>
<dbReference type="Gene3D" id="1.10.10.410">
    <property type="match status" value="1"/>
</dbReference>
<dbReference type="HAMAP" id="MF_00588">
    <property type="entry name" value="GatE"/>
    <property type="match status" value="1"/>
</dbReference>
<dbReference type="InterPro" id="IPR017958">
    <property type="entry name" value="Gln-tRNA_amidoTrfase_suB_CS"/>
</dbReference>
<evidence type="ECO:0000256" key="4">
    <source>
        <dbReference type="ARBA" id="ARBA00022917"/>
    </source>
</evidence>
<dbReference type="SUPFAM" id="SSF55261">
    <property type="entry name" value="GAD domain-like"/>
    <property type="match status" value="1"/>
</dbReference>
<dbReference type="KEGG" id="sacd:HS1genome_1006"/>
<protein>
    <recommendedName>
        <fullName evidence="6">Glutamyl-tRNA(Gln) amidotransferase subunit E</fullName>
        <shortName evidence="6">Glu-ADT subunit E</shortName>
        <ecNumber evidence="6">6.3.5.-</ecNumber>
    </recommendedName>
</protein>
<dbReference type="Gene3D" id="1.10.150.380">
    <property type="entry name" value="GatB domain, N-terminal subdomain"/>
    <property type="match status" value="1"/>
</dbReference>
<reference evidence="11" key="2">
    <citation type="submission" date="2018-04" db="EMBL/GenBank/DDBJ databases">
        <title>Complete genome sequence of Sulfodiicoccus acidiphilus strain HS-1.</title>
        <authorList>
            <person name="Sakai H.D."/>
            <person name="Kurosawa N."/>
        </authorList>
    </citation>
    <scope>NUCLEOTIDE SEQUENCE [LARGE SCALE GENOMIC DNA]</scope>
    <source>
        <strain evidence="11">HS-1</strain>
    </source>
</reference>
<comment type="function">
    <text evidence="6">Allows the formation of correctly charged Gln-tRNA(Gln) through the transamidation of misacylated Glu-tRNA(Gln) in organisms which lack glutaminyl-tRNA synthetase. The reaction takes place in the presence of glutamine and ATP through an activated gamma-phospho-Glu-tRNA(Gln). The GatDE system is specific for glutamate and does not act on aspartate.</text>
</comment>
<evidence type="ECO:0000256" key="7">
    <source>
        <dbReference type="SAM" id="MobiDB-lite"/>
    </source>
</evidence>
<dbReference type="GO" id="GO:0016740">
    <property type="term" value="F:transferase activity"/>
    <property type="evidence" value="ECO:0007669"/>
    <property type="project" value="UniProtKB-KW"/>
</dbReference>
<comment type="catalytic activity">
    <reaction evidence="5 6">
        <text>L-glutamyl-tRNA(Gln) + L-glutamine + ATP + H2O = L-glutaminyl-tRNA(Gln) + L-glutamate + ADP + phosphate + H(+)</text>
        <dbReference type="Rhea" id="RHEA:17521"/>
        <dbReference type="Rhea" id="RHEA-COMP:9681"/>
        <dbReference type="Rhea" id="RHEA-COMP:9684"/>
        <dbReference type="ChEBI" id="CHEBI:15377"/>
        <dbReference type="ChEBI" id="CHEBI:15378"/>
        <dbReference type="ChEBI" id="CHEBI:29985"/>
        <dbReference type="ChEBI" id="CHEBI:30616"/>
        <dbReference type="ChEBI" id="CHEBI:43474"/>
        <dbReference type="ChEBI" id="CHEBI:58359"/>
        <dbReference type="ChEBI" id="CHEBI:78520"/>
        <dbReference type="ChEBI" id="CHEBI:78521"/>
        <dbReference type="ChEBI" id="CHEBI:456216"/>
    </reaction>
</comment>
<dbReference type="InterPro" id="IPR018027">
    <property type="entry name" value="Asn/Gln_amidotransferase"/>
</dbReference>
<dbReference type="GO" id="GO:0070681">
    <property type="term" value="P:glutaminyl-tRNAGln biosynthesis via transamidation"/>
    <property type="evidence" value="ECO:0007669"/>
    <property type="project" value="TreeGrafter"/>
</dbReference>
<proteinExistence type="inferred from homology"/>
<comment type="subunit">
    <text evidence="6">Heterodimer of GatD and GatE.</text>
</comment>
<evidence type="ECO:0000313" key="10">
    <source>
        <dbReference type="EMBL" id="GGT93296.1"/>
    </source>
</evidence>
<dbReference type="SUPFAM" id="SSF89095">
    <property type="entry name" value="GatB/YqeY motif"/>
    <property type="match status" value="1"/>
</dbReference>
<keyword evidence="2 6" id="KW-0547">Nucleotide-binding</keyword>
<dbReference type="GO" id="GO:0005524">
    <property type="term" value="F:ATP binding"/>
    <property type="evidence" value="ECO:0007669"/>
    <property type="project" value="UniProtKB-KW"/>
</dbReference>
<reference evidence="10" key="1">
    <citation type="journal article" date="2014" name="Int. J. Syst. Evol. Microbiol.">
        <title>Complete genome sequence of Corynebacterium casei LMG S-19264T (=DSM 44701T), isolated from a smear-ripened cheese.</title>
        <authorList>
            <consortium name="US DOE Joint Genome Institute (JGI-PGF)"/>
            <person name="Walter F."/>
            <person name="Albersmeier A."/>
            <person name="Kalinowski J."/>
            <person name="Ruckert C."/>
        </authorList>
    </citation>
    <scope>NUCLEOTIDE SEQUENCE</scope>
    <source>
        <strain evidence="10">JCM 31740</strain>
    </source>
</reference>
<dbReference type="SUPFAM" id="SSF55931">
    <property type="entry name" value="Glutamine synthetase/guanido kinase"/>
    <property type="match status" value="1"/>
</dbReference>
<dbReference type="NCBIfam" id="TIGR00134">
    <property type="entry name" value="gatE_arch"/>
    <property type="match status" value="1"/>
</dbReference>
<evidence type="ECO:0000259" key="8">
    <source>
        <dbReference type="SMART" id="SM00845"/>
    </source>
</evidence>
<dbReference type="GO" id="GO:0004812">
    <property type="term" value="F:aminoacyl-tRNA ligase activity"/>
    <property type="evidence" value="ECO:0007669"/>
    <property type="project" value="InterPro"/>
</dbReference>
<dbReference type="InterPro" id="IPR023168">
    <property type="entry name" value="GatB_Yqey_C_2"/>
</dbReference>
<dbReference type="EMBL" id="AP018553">
    <property type="protein sequence ID" value="BBD72617.1"/>
    <property type="molecule type" value="Genomic_DNA"/>
</dbReference>
<dbReference type="InterPro" id="IPR006075">
    <property type="entry name" value="Asn/Gln-tRNA_Trfase_suB/E_cat"/>
</dbReference>
<dbReference type="Pfam" id="PF02637">
    <property type="entry name" value="GatB_Yqey"/>
    <property type="match status" value="1"/>
</dbReference>
<dbReference type="InterPro" id="IPR042114">
    <property type="entry name" value="GatB_C_1"/>
</dbReference>
<reference evidence="9" key="3">
    <citation type="journal article" date="2019" name="BMC Res. Notes">
        <title>Complete genome sequence of the Sulfodiicoccus acidiphilus strain HS-1T, the first crenarchaeon that lacks polB3, isolated from an acidic hot spring in Ohwaku-dani, Hakone, Japan.</title>
        <authorList>
            <person name="Sakai H.D."/>
            <person name="Kurosawa N."/>
        </authorList>
    </citation>
    <scope>NUCLEOTIDE SEQUENCE</scope>
    <source>
        <strain evidence="9">HS-1</strain>
    </source>
</reference>
<feature type="compositionally biased region" description="Basic and acidic residues" evidence="7">
    <location>
        <begin position="409"/>
        <end position="418"/>
    </location>
</feature>
<sequence length="630" mass="68838">MDDDVVVHGLGLKVGLEVHQQLNTKYKLFCSCPTKLEGGAGPRLERYLRPSISELGEVDAAALFEWQRGTKFTYVAPPDSSCLVEADEEPPHALNREALEVGLAVSIALGASIVDEVYVMRKIVIDGSNTTGFQRTALISLGGKVSDEDGDVGILSITIEEDAARRLDEEGSFSLDRLGVPLIEISTAPDIKTPEQAERVAKKIGQLLRLTGKAKRGLGTIRQDLNVSIKGGTKVEVKGVQQLELIPKVVRNEALRQRALLEIREELKRRGVSEIDIINASQPVDLSQVLGGSANKLISSQLSQGGVVIGVRLPMFAGILGREVNPGRRLGTEMADYVKAFAGLGGLFHSDELPKYGITKEEVEKVRDALKLMDADGFVLLVGPRNKALRAAEVIRARAVQCLQGVPKETRGANEDGTTRFLRPQPGSARMYPETDVPPIRITEVELQEAKGLVPADPSMKLKWMLSLGLSEELARTMLDSVRLDLFEELTRKYHPKVPATLIASTIENTVKYIKSKGGELSKITDDVIEEVLKAVYEERVPKDSVPEVLMAVAIEGTPISDAIARYLTISDEQVAQVVKAAVEQADLSDPRRAFNVAMGRAMQALRGRVDGKKVAEAVRREIEERTRKN</sequence>
<comment type="similarity">
    <text evidence="6">Belongs to the GatB/GatE family. GatE subfamily.</text>
</comment>
<name>A0A348B365_9CREN</name>
<evidence type="ECO:0000256" key="5">
    <source>
        <dbReference type="ARBA" id="ARBA00047913"/>
    </source>
</evidence>
<dbReference type="EC" id="6.3.5.-" evidence="6"/>
<gene>
    <name evidence="6" type="primary">gatE</name>
    <name evidence="10" type="ORF">GCM10007116_08700</name>
    <name evidence="9" type="ORF">HS1genome_1006</name>
</gene>
<evidence type="ECO:0000256" key="6">
    <source>
        <dbReference type="HAMAP-Rule" id="MF_00588"/>
    </source>
</evidence>
<evidence type="ECO:0000256" key="2">
    <source>
        <dbReference type="ARBA" id="ARBA00022741"/>
    </source>
</evidence>
<dbReference type="PROSITE" id="PS01234">
    <property type="entry name" value="GATB"/>
    <property type="match status" value="1"/>
</dbReference>
<dbReference type="GO" id="GO:0050567">
    <property type="term" value="F:glutaminyl-tRNA synthase (glutamine-hydrolyzing) activity"/>
    <property type="evidence" value="ECO:0007669"/>
    <property type="project" value="UniProtKB-UniRule"/>
</dbReference>
<dbReference type="PANTHER" id="PTHR11659">
    <property type="entry name" value="GLUTAMYL-TRNA GLN AMIDOTRANSFERASE SUBUNIT B MITOCHONDRIAL AND PROKARYOTIC PET112-RELATED"/>
    <property type="match status" value="1"/>
</dbReference>
<dbReference type="InterPro" id="IPR017959">
    <property type="entry name" value="Asn/Gln-tRNA_amidoTrfase_suB/E"/>
</dbReference>
<dbReference type="Proteomes" id="UP000616143">
    <property type="component" value="Unassembled WGS sequence"/>
</dbReference>
<evidence type="ECO:0000313" key="9">
    <source>
        <dbReference type="EMBL" id="BBD72617.1"/>
    </source>
</evidence>
<dbReference type="InterPro" id="IPR014746">
    <property type="entry name" value="Gln_synth/guanido_kin_cat_dom"/>
</dbReference>
<feature type="domain" description="Asn/Gln amidotransferase" evidence="8">
    <location>
        <begin position="485"/>
        <end position="623"/>
    </location>
</feature>
<dbReference type="Proteomes" id="UP000276741">
    <property type="component" value="Chromosome"/>
</dbReference>
<dbReference type="GeneID" id="38666517"/>
<dbReference type="RefSeq" id="WP_229768158.1">
    <property type="nucleotide sequence ID" value="NZ_AP018553.1"/>
</dbReference>
<dbReference type="PANTHER" id="PTHR11659:SF2">
    <property type="entry name" value="GLUTAMYL-TRNA(GLN) AMIDOTRANSFERASE SUBUNIT E"/>
    <property type="match status" value="1"/>
</dbReference>
<dbReference type="Gene3D" id="3.30.1360.30">
    <property type="entry name" value="GAD-like domain"/>
    <property type="match status" value="1"/>
</dbReference>
<evidence type="ECO:0000256" key="1">
    <source>
        <dbReference type="ARBA" id="ARBA00022598"/>
    </source>
</evidence>
<dbReference type="InterPro" id="IPR004414">
    <property type="entry name" value="GatE"/>
</dbReference>
<keyword evidence="3 6" id="KW-0067">ATP-binding</keyword>
<feature type="region of interest" description="Disordered" evidence="7">
    <location>
        <begin position="409"/>
        <end position="434"/>
    </location>
</feature>
<dbReference type="InterPro" id="IPR029351">
    <property type="entry name" value="GAD_dom"/>
</dbReference>
<organism evidence="9 11">
    <name type="scientific">Sulfodiicoccus acidiphilus</name>
    <dbReference type="NCBI Taxonomy" id="1670455"/>
    <lineage>
        <taxon>Archaea</taxon>
        <taxon>Thermoproteota</taxon>
        <taxon>Thermoprotei</taxon>
        <taxon>Sulfolobales</taxon>
        <taxon>Sulfolobaceae</taxon>
        <taxon>Sulfodiicoccus</taxon>
    </lineage>
</organism>
<evidence type="ECO:0000256" key="3">
    <source>
        <dbReference type="ARBA" id="ARBA00022840"/>
    </source>
</evidence>
<keyword evidence="4 6" id="KW-0648">Protein biosynthesis</keyword>
<dbReference type="AlphaFoldDB" id="A0A348B365"/>